<dbReference type="RefSeq" id="XP_049152554.1">
    <property type="nucleotide sequence ID" value="XM_049295407.1"/>
</dbReference>
<dbReference type="EMBL" id="CP019481">
    <property type="protein sequence ID" value="UQC90953.1"/>
    <property type="molecule type" value="Genomic_DNA"/>
</dbReference>
<protein>
    <submittedName>
        <fullName evidence="1">Uncharacterized protein</fullName>
    </submittedName>
</protein>
<dbReference type="GeneID" id="73350417"/>
<dbReference type="AlphaFoldDB" id="A0A9Q8WP92"/>
<dbReference type="Proteomes" id="UP000830671">
    <property type="component" value="Chromosome 9"/>
</dbReference>
<name>A0A9Q8WP92_9PEZI</name>
<organism evidence="1 2">
    <name type="scientific">Colletotrichum lupini</name>
    <dbReference type="NCBI Taxonomy" id="145971"/>
    <lineage>
        <taxon>Eukaryota</taxon>
        <taxon>Fungi</taxon>
        <taxon>Dikarya</taxon>
        <taxon>Ascomycota</taxon>
        <taxon>Pezizomycotina</taxon>
        <taxon>Sordariomycetes</taxon>
        <taxon>Hypocreomycetidae</taxon>
        <taxon>Glomerellales</taxon>
        <taxon>Glomerellaceae</taxon>
        <taxon>Colletotrichum</taxon>
        <taxon>Colletotrichum acutatum species complex</taxon>
    </lineage>
</organism>
<proteinExistence type="predicted"/>
<evidence type="ECO:0000313" key="2">
    <source>
        <dbReference type="Proteomes" id="UP000830671"/>
    </source>
</evidence>
<sequence length="267" mass="29621">MFHPFPQQFPLLTVLAERTTATPLEAAAADEAKANDPHLFLRLADRLVFCLLTSNGNTQNMTPARLIPATASAISINNYFLINRPLTASGTLRIALGFLVSVVLRATHIQSSPSFGPSASSNPPLHPSLLLELLRNPNGLRIWSDHEDIPQFGELSSLGIQHHYTSSLWHMMQGLKREANGEGKTCLRPLHIRLMATSDHSRENPINRGTFWANRHVIDLSAIHLSYRYICFHSILVLPILLVPKLPQLTLSSLRPCVRVSLSGLQI</sequence>
<gene>
    <name evidence="1" type="ORF">CLUP02_16485</name>
</gene>
<evidence type="ECO:0000313" key="1">
    <source>
        <dbReference type="EMBL" id="UQC90953.1"/>
    </source>
</evidence>
<accession>A0A9Q8WP92</accession>
<reference evidence="1" key="1">
    <citation type="journal article" date="2021" name="Mol. Plant Microbe Interact.">
        <title>Complete Genome Sequence of the Plant-Pathogenic Fungus Colletotrichum lupini.</title>
        <authorList>
            <person name="Baroncelli R."/>
            <person name="Pensec F."/>
            <person name="Da Lio D."/>
            <person name="Boufleur T."/>
            <person name="Vicente I."/>
            <person name="Sarrocco S."/>
            <person name="Picot A."/>
            <person name="Baraldi E."/>
            <person name="Sukno S."/>
            <person name="Thon M."/>
            <person name="Le Floch G."/>
        </authorList>
    </citation>
    <scope>NUCLEOTIDE SEQUENCE</scope>
    <source>
        <strain evidence="1">IMI 504893</strain>
    </source>
</reference>
<dbReference type="KEGG" id="clup:CLUP02_16485"/>
<keyword evidence="2" id="KW-1185">Reference proteome</keyword>